<comment type="caution">
    <text evidence="3">The sequence shown here is derived from an EMBL/GenBank/DDBJ whole genome shotgun (WGS) entry which is preliminary data.</text>
</comment>
<feature type="region of interest" description="Disordered" evidence="1">
    <location>
        <begin position="329"/>
        <end position="357"/>
    </location>
</feature>
<evidence type="ECO:0000256" key="1">
    <source>
        <dbReference type="SAM" id="MobiDB-lite"/>
    </source>
</evidence>
<evidence type="ECO:0000259" key="2">
    <source>
        <dbReference type="Pfam" id="PF03435"/>
    </source>
</evidence>
<reference evidence="3" key="1">
    <citation type="submission" date="2021-01" db="EMBL/GenBank/DDBJ databases">
        <title>Whole genome shotgun sequence of Actinoplanes nipponensis NBRC 14063.</title>
        <authorList>
            <person name="Komaki H."/>
            <person name="Tamura T."/>
        </authorList>
    </citation>
    <scope>NUCLEOTIDE SEQUENCE</scope>
    <source>
        <strain evidence="3">NBRC 14063</strain>
    </source>
</reference>
<dbReference type="PANTHER" id="PTHR43781">
    <property type="entry name" value="SACCHAROPINE DEHYDROGENASE"/>
    <property type="match status" value="1"/>
</dbReference>
<dbReference type="EMBL" id="BOMQ01000010">
    <property type="protein sequence ID" value="GIE47298.1"/>
    <property type="molecule type" value="Genomic_DNA"/>
</dbReference>
<organism evidence="3 4">
    <name type="scientific">Actinoplanes nipponensis</name>
    <dbReference type="NCBI Taxonomy" id="135950"/>
    <lineage>
        <taxon>Bacteria</taxon>
        <taxon>Bacillati</taxon>
        <taxon>Actinomycetota</taxon>
        <taxon>Actinomycetes</taxon>
        <taxon>Micromonosporales</taxon>
        <taxon>Micromonosporaceae</taxon>
        <taxon>Actinoplanes</taxon>
    </lineage>
</organism>
<accession>A0A919MMD4</accession>
<evidence type="ECO:0000313" key="4">
    <source>
        <dbReference type="Proteomes" id="UP000647172"/>
    </source>
</evidence>
<dbReference type="Proteomes" id="UP000647172">
    <property type="component" value="Unassembled WGS sequence"/>
</dbReference>
<dbReference type="AlphaFoldDB" id="A0A919MMD4"/>
<evidence type="ECO:0000313" key="3">
    <source>
        <dbReference type="EMBL" id="GIE47298.1"/>
    </source>
</evidence>
<feature type="domain" description="Saccharopine dehydrogenase NADP binding" evidence="2">
    <location>
        <begin position="6"/>
        <end position="125"/>
    </location>
</feature>
<dbReference type="Pfam" id="PF03435">
    <property type="entry name" value="Sacchrp_dh_NADP"/>
    <property type="match status" value="1"/>
</dbReference>
<protein>
    <submittedName>
        <fullName evidence="3">Saccharopine dehydrogenase</fullName>
    </submittedName>
</protein>
<dbReference type="RefSeq" id="WP_203765162.1">
    <property type="nucleotide sequence ID" value="NZ_BAAAYJ010000003.1"/>
</dbReference>
<gene>
    <name evidence="3" type="ORF">Ani05nite_08320</name>
</gene>
<dbReference type="SUPFAM" id="SSF51735">
    <property type="entry name" value="NAD(P)-binding Rossmann-fold domains"/>
    <property type="match status" value="1"/>
</dbReference>
<proteinExistence type="predicted"/>
<dbReference type="InterPro" id="IPR036291">
    <property type="entry name" value="NAD(P)-bd_dom_sf"/>
</dbReference>
<keyword evidence="4" id="KW-1185">Reference proteome</keyword>
<dbReference type="InterPro" id="IPR005097">
    <property type="entry name" value="Sacchrp_dh_NADP-bd"/>
</dbReference>
<dbReference type="PANTHER" id="PTHR43781:SF1">
    <property type="entry name" value="SACCHAROPINE DEHYDROGENASE"/>
    <property type="match status" value="1"/>
</dbReference>
<sequence length="357" mass="36347">MSGSSVAIYGASGYIGGLTARIAVGSGLRPVLAGRDSARLRALGAELDLPVRTAGLDRPAHLDALLDGVGAVLNAAGPFAATMPPLLAAALRTRTHYLDLSGEAVEFEAVRRRDEDLRRAGVMAMPGAGFGVVPTDAVAVHLARRLPGAVALELSFATRGGISRGTASTMLAGLPTVGLRRRAGHLVPARAGAERRQVPDGAGGRITVVTNPWRADLVSAAVSTGVATIDTFTALPAPVRLLAALGPRAPWLFTSAVSRRLQATLLQRLPAGPSEADLTAGRTVVHGRALAGDGTTAEALLTGPDAYLVTAYAAAELLARTGAGTAEPGYRTPAGVHGPELALSTPGTELRDLGGSR</sequence>
<name>A0A919MMD4_9ACTN</name>
<dbReference type="Gene3D" id="3.40.50.720">
    <property type="entry name" value="NAD(P)-binding Rossmann-like Domain"/>
    <property type="match status" value="1"/>
</dbReference>